<dbReference type="CDD" id="cd20267">
    <property type="entry name" value="Complex1_LYR_LYRM7"/>
    <property type="match status" value="1"/>
</dbReference>
<dbReference type="Pfam" id="PF05347">
    <property type="entry name" value="Complex1_LYR"/>
    <property type="match status" value="1"/>
</dbReference>
<sequence length="110" mass="12196">MASGRAAEALRAYRAVLKATRKSFAGDTVMLNGSAQEVRKKFEENRHVTSDSDVQRMLDEAREAAHFISTMIVQAKLSDRGGYEVKLDKEHADATLEVPSEELLRKSGSQ</sequence>
<dbReference type="PANTHER" id="PTHR46749:SF1">
    <property type="entry name" value="COMPLEX III ASSEMBLY FACTOR LYRM7"/>
    <property type="match status" value="1"/>
</dbReference>
<keyword evidence="6" id="KW-1185">Reference proteome</keyword>
<proteinExistence type="predicted"/>
<name>A0AAV1DC14_OLDCO</name>
<keyword evidence="3" id="KW-0143">Chaperone</keyword>
<dbReference type="EMBL" id="OX459122">
    <property type="protein sequence ID" value="CAI9105427.1"/>
    <property type="molecule type" value="Genomic_DNA"/>
</dbReference>
<evidence type="ECO:0000313" key="6">
    <source>
        <dbReference type="Proteomes" id="UP001161247"/>
    </source>
</evidence>
<protein>
    <submittedName>
        <fullName evidence="5">OLC1v1004345C1</fullName>
    </submittedName>
</protein>
<evidence type="ECO:0000259" key="4">
    <source>
        <dbReference type="Pfam" id="PF05347"/>
    </source>
</evidence>
<dbReference type="GO" id="GO:0034551">
    <property type="term" value="P:mitochondrial respiratory chain complex III assembly"/>
    <property type="evidence" value="ECO:0007669"/>
    <property type="project" value="InterPro"/>
</dbReference>
<evidence type="ECO:0000256" key="1">
    <source>
        <dbReference type="ARBA" id="ARBA00004305"/>
    </source>
</evidence>
<dbReference type="GO" id="GO:0005759">
    <property type="term" value="C:mitochondrial matrix"/>
    <property type="evidence" value="ECO:0007669"/>
    <property type="project" value="UniProtKB-SubCell"/>
</dbReference>
<evidence type="ECO:0000313" key="5">
    <source>
        <dbReference type="EMBL" id="CAI9105427.1"/>
    </source>
</evidence>
<dbReference type="InterPro" id="IPR050435">
    <property type="entry name" value="MZM1/LYRM7"/>
</dbReference>
<accession>A0AAV1DC14</accession>
<dbReference type="Proteomes" id="UP001161247">
    <property type="component" value="Chromosome 5"/>
</dbReference>
<feature type="domain" description="Complex 1 LYR protein" evidence="4">
    <location>
        <begin position="8"/>
        <end position="64"/>
    </location>
</feature>
<keyword evidence="2" id="KW-0496">Mitochondrion</keyword>
<dbReference type="GO" id="GO:0044183">
    <property type="term" value="F:protein folding chaperone"/>
    <property type="evidence" value="ECO:0007669"/>
    <property type="project" value="TreeGrafter"/>
</dbReference>
<dbReference type="InterPro" id="IPR008011">
    <property type="entry name" value="Complex1_LYR_dom"/>
</dbReference>
<dbReference type="InterPro" id="IPR045298">
    <property type="entry name" value="Complex1_LYR_LYRM7"/>
</dbReference>
<dbReference type="PANTHER" id="PTHR46749">
    <property type="entry name" value="COMPLEX III ASSEMBLY FACTOR LYRM7"/>
    <property type="match status" value="1"/>
</dbReference>
<comment type="subcellular location">
    <subcellularLocation>
        <location evidence="1">Mitochondrion matrix</location>
    </subcellularLocation>
</comment>
<gene>
    <name evidence="5" type="ORF">OLC1_LOCUS14126</name>
</gene>
<evidence type="ECO:0000256" key="2">
    <source>
        <dbReference type="ARBA" id="ARBA00023128"/>
    </source>
</evidence>
<reference evidence="5" key="1">
    <citation type="submission" date="2023-03" db="EMBL/GenBank/DDBJ databases">
        <authorList>
            <person name="Julca I."/>
        </authorList>
    </citation>
    <scope>NUCLEOTIDE SEQUENCE</scope>
</reference>
<evidence type="ECO:0000256" key="3">
    <source>
        <dbReference type="ARBA" id="ARBA00023186"/>
    </source>
</evidence>
<dbReference type="AlphaFoldDB" id="A0AAV1DC14"/>
<organism evidence="5 6">
    <name type="scientific">Oldenlandia corymbosa var. corymbosa</name>
    <dbReference type="NCBI Taxonomy" id="529605"/>
    <lineage>
        <taxon>Eukaryota</taxon>
        <taxon>Viridiplantae</taxon>
        <taxon>Streptophyta</taxon>
        <taxon>Embryophyta</taxon>
        <taxon>Tracheophyta</taxon>
        <taxon>Spermatophyta</taxon>
        <taxon>Magnoliopsida</taxon>
        <taxon>eudicotyledons</taxon>
        <taxon>Gunneridae</taxon>
        <taxon>Pentapetalae</taxon>
        <taxon>asterids</taxon>
        <taxon>lamiids</taxon>
        <taxon>Gentianales</taxon>
        <taxon>Rubiaceae</taxon>
        <taxon>Rubioideae</taxon>
        <taxon>Spermacoceae</taxon>
        <taxon>Hedyotis-Oldenlandia complex</taxon>
        <taxon>Oldenlandia</taxon>
    </lineage>
</organism>